<dbReference type="InterPro" id="IPR029024">
    <property type="entry name" value="TerB-like"/>
</dbReference>
<dbReference type="Pfam" id="PF04391">
    <property type="entry name" value="DUF533"/>
    <property type="match status" value="1"/>
</dbReference>
<proteinExistence type="predicted"/>
<organism evidence="1 2">
    <name type="scientific">Teichococcus deserti</name>
    <dbReference type="NCBI Taxonomy" id="1817963"/>
    <lineage>
        <taxon>Bacteria</taxon>
        <taxon>Pseudomonadati</taxon>
        <taxon>Pseudomonadota</taxon>
        <taxon>Alphaproteobacteria</taxon>
        <taxon>Acetobacterales</taxon>
        <taxon>Roseomonadaceae</taxon>
        <taxon>Roseomonas</taxon>
    </lineage>
</organism>
<dbReference type="Gene3D" id="1.10.3680.10">
    <property type="entry name" value="TerB-like"/>
    <property type="match status" value="1"/>
</dbReference>
<accession>A0A1V2H6R4</accession>
<dbReference type="Proteomes" id="UP000188879">
    <property type="component" value="Unassembled WGS sequence"/>
</dbReference>
<evidence type="ECO:0000313" key="1">
    <source>
        <dbReference type="EMBL" id="ONG55813.1"/>
    </source>
</evidence>
<name>A0A1V2H6R4_9PROT</name>
<dbReference type="CDD" id="cd07178">
    <property type="entry name" value="terB_like_YebE"/>
    <property type="match status" value="1"/>
</dbReference>
<sequence>MINAKHLLDRFLGPGGAASALEKFSGGGAGASPAASPWLNPAGAAGGGMAEAAKRALGGQGGVGSLAMGGAAGSLLGLLVGGKKKGKLGGALSHGGAAMLGALASRAYENWQQGKAPAQAPVAAPQEAERVPQKFLPAAAAGSDGQPFELSLIRAMIAAAKADGHIDEEERRLIFERVGQMGLDAEGKAFVFDALAGNAGVSEIAALAATPEQASEIYLASRLAVDVTQPEERAWLEALAGKLRLPDGLAAHLDRQIEAA</sequence>
<protein>
    <submittedName>
        <fullName evidence="1">Protein YebE</fullName>
    </submittedName>
</protein>
<evidence type="ECO:0000313" key="2">
    <source>
        <dbReference type="Proteomes" id="UP000188879"/>
    </source>
</evidence>
<dbReference type="EMBL" id="MLCO01000066">
    <property type="protein sequence ID" value="ONG55813.1"/>
    <property type="molecule type" value="Genomic_DNA"/>
</dbReference>
<keyword evidence="2" id="KW-1185">Reference proteome</keyword>
<dbReference type="SUPFAM" id="SSF158682">
    <property type="entry name" value="TerB-like"/>
    <property type="match status" value="1"/>
</dbReference>
<comment type="caution">
    <text evidence="1">The sequence shown here is derived from an EMBL/GenBank/DDBJ whole genome shotgun (WGS) entry which is preliminary data.</text>
</comment>
<gene>
    <name evidence="1" type="ORF">BKE38_08395</name>
</gene>
<dbReference type="AlphaFoldDB" id="A0A1V2H6R4"/>
<dbReference type="InterPro" id="IPR007486">
    <property type="entry name" value="YebE"/>
</dbReference>
<reference evidence="1 2" key="1">
    <citation type="submission" date="2016-10" db="EMBL/GenBank/DDBJ databases">
        <title>Draft Genome sequence of Roseomonas sp. strain M3.</title>
        <authorList>
            <person name="Subhash Y."/>
            <person name="Lee S."/>
        </authorList>
    </citation>
    <scope>NUCLEOTIDE SEQUENCE [LARGE SCALE GENOMIC DNA]</scope>
    <source>
        <strain evidence="1 2">M3</strain>
    </source>
</reference>